<sequence>MRAVQCNKIRISFFTAFSLLAAAPTYAEESSLIETLTGYKINEITPAPSIKLKFGGWVETGFSGNPQTPRNKSNYPVSFNDGANQFKLHQVYAYIEKEVDPSKDTWDIGMRADLLYGTDAKFSATTNFDTSIFGDSPKHQLVFPQLYANLFAPIGNGLTLSIGHFYTLIGYESVMSSSNFFFSHAYAMRYGEPFTHMGMLLSYPVNSNLTVKNGIVTGWDSLSRHIPNYMGGLNYATDDGRTTLAVSLITGDTRTGSLHENHNRTMYSVVIEHRLLEKLRYVFQHDFAIEARTAESPSASWYGINQYLLYDISKQLGAGLRVEWFHDRNGTRVMGDGNNEDFVGITAGLNYKPVPGITLRPEIRYDLATRHHVFRDGRDDDQILLSASAILHF</sequence>
<evidence type="ECO:0000313" key="2">
    <source>
        <dbReference type="EMBL" id="SFU75032.1"/>
    </source>
</evidence>
<keyword evidence="1" id="KW-0732">Signal</keyword>
<dbReference type="SUPFAM" id="SSF56935">
    <property type="entry name" value="Porins"/>
    <property type="match status" value="1"/>
</dbReference>
<feature type="chain" id="PRO_5010169643" evidence="1">
    <location>
        <begin position="28"/>
        <end position="393"/>
    </location>
</feature>
<dbReference type="RefSeq" id="WP_074929104.1">
    <property type="nucleotide sequence ID" value="NZ_FPBL01000010.1"/>
</dbReference>
<dbReference type="Pfam" id="PF07642">
    <property type="entry name" value="BBP2"/>
    <property type="match status" value="1"/>
</dbReference>
<organism evidence="2 3">
    <name type="scientific">Nitrosomonas eutropha</name>
    <dbReference type="NCBI Taxonomy" id="916"/>
    <lineage>
        <taxon>Bacteria</taxon>
        <taxon>Pseudomonadati</taxon>
        <taxon>Pseudomonadota</taxon>
        <taxon>Betaproteobacteria</taxon>
        <taxon>Nitrosomonadales</taxon>
        <taxon>Nitrosomonadaceae</taxon>
        <taxon>Nitrosomonas</taxon>
    </lineage>
</organism>
<name>A0A1I7IQ42_9PROT</name>
<dbReference type="Proteomes" id="UP000183926">
    <property type="component" value="Unassembled WGS sequence"/>
</dbReference>
<protein>
    <submittedName>
        <fullName evidence="2">Putative beta-barrel porin-2, OmpL-like. bbp2</fullName>
    </submittedName>
</protein>
<evidence type="ECO:0000313" key="3">
    <source>
        <dbReference type="Proteomes" id="UP000183926"/>
    </source>
</evidence>
<proteinExistence type="predicted"/>
<dbReference type="InterPro" id="IPR011486">
    <property type="entry name" value="BBP2"/>
</dbReference>
<dbReference type="OrthoDB" id="9775763at2"/>
<dbReference type="AlphaFoldDB" id="A0A1I7IQ42"/>
<dbReference type="EMBL" id="FPBL01000010">
    <property type="protein sequence ID" value="SFU75032.1"/>
    <property type="molecule type" value="Genomic_DNA"/>
</dbReference>
<evidence type="ECO:0000256" key="1">
    <source>
        <dbReference type="SAM" id="SignalP"/>
    </source>
</evidence>
<reference evidence="2 3" key="1">
    <citation type="submission" date="2016-10" db="EMBL/GenBank/DDBJ databases">
        <authorList>
            <person name="de Groot N.N."/>
        </authorList>
    </citation>
    <scope>NUCLEOTIDE SEQUENCE [LARGE SCALE GENOMIC DNA]</scope>
    <source>
        <strain evidence="2 3">Nm24</strain>
    </source>
</reference>
<gene>
    <name evidence="2" type="ORF">SAMN05216339_11023</name>
</gene>
<accession>A0A1I7IQ42</accession>
<feature type="signal peptide" evidence="1">
    <location>
        <begin position="1"/>
        <end position="27"/>
    </location>
</feature>